<dbReference type="InterPro" id="IPR001849">
    <property type="entry name" value="PH_domain"/>
</dbReference>
<dbReference type="SUPFAM" id="SSF50729">
    <property type="entry name" value="PH domain-like"/>
    <property type="match status" value="1"/>
</dbReference>
<protein>
    <submittedName>
        <fullName evidence="3">PH domain-containing protein</fullName>
    </submittedName>
</protein>
<dbReference type="AlphaFoldDB" id="A0A914RN40"/>
<keyword evidence="2" id="KW-1185">Reference proteome</keyword>
<proteinExistence type="predicted"/>
<accession>A0A914RN40</accession>
<dbReference type="PROSITE" id="PS50003">
    <property type="entry name" value="PH_DOMAIN"/>
    <property type="match status" value="1"/>
</dbReference>
<evidence type="ECO:0000259" key="1">
    <source>
        <dbReference type="PROSITE" id="PS50003"/>
    </source>
</evidence>
<sequence>MKRCLSRKVFSVLNSLVLHGSATDKTRVFLHAHEYIRSEEWQQPVVKLGKSTAIIYLDIRRDICLSRHSKDERMSSNSRGGSVSSNCGGDTHFAGVEEKSGWLQKWTNYLKGYRQRWFVLDSHANLSYYR</sequence>
<evidence type="ECO:0000313" key="2">
    <source>
        <dbReference type="Proteomes" id="UP000887564"/>
    </source>
</evidence>
<dbReference type="InterPro" id="IPR011993">
    <property type="entry name" value="PH-like_dom_sf"/>
</dbReference>
<reference evidence="3" key="1">
    <citation type="submission" date="2022-11" db="UniProtKB">
        <authorList>
            <consortium name="WormBaseParasite"/>
        </authorList>
    </citation>
    <scope>IDENTIFICATION</scope>
</reference>
<evidence type="ECO:0000313" key="3">
    <source>
        <dbReference type="WBParaSite" id="PEQ_0000330501-mRNA-1"/>
    </source>
</evidence>
<organism evidence="2 3">
    <name type="scientific">Parascaris equorum</name>
    <name type="common">Equine roundworm</name>
    <dbReference type="NCBI Taxonomy" id="6256"/>
    <lineage>
        <taxon>Eukaryota</taxon>
        <taxon>Metazoa</taxon>
        <taxon>Ecdysozoa</taxon>
        <taxon>Nematoda</taxon>
        <taxon>Chromadorea</taxon>
        <taxon>Rhabditida</taxon>
        <taxon>Spirurina</taxon>
        <taxon>Ascaridomorpha</taxon>
        <taxon>Ascaridoidea</taxon>
        <taxon>Ascarididae</taxon>
        <taxon>Parascaris</taxon>
    </lineage>
</organism>
<name>A0A914RN40_PAREQ</name>
<dbReference type="Proteomes" id="UP000887564">
    <property type="component" value="Unplaced"/>
</dbReference>
<dbReference type="Gene3D" id="2.30.29.30">
    <property type="entry name" value="Pleckstrin-homology domain (PH domain)/Phosphotyrosine-binding domain (PTB)"/>
    <property type="match status" value="1"/>
</dbReference>
<dbReference type="WBParaSite" id="PEQ_0000330501-mRNA-1">
    <property type="protein sequence ID" value="PEQ_0000330501-mRNA-1"/>
    <property type="gene ID" value="PEQ_0000330501"/>
</dbReference>
<feature type="domain" description="PH" evidence="1">
    <location>
        <begin position="96"/>
        <end position="130"/>
    </location>
</feature>